<dbReference type="InterPro" id="IPR036638">
    <property type="entry name" value="HLH_DNA-bd_sf"/>
</dbReference>
<keyword evidence="3" id="KW-1185">Reference proteome</keyword>
<dbReference type="Proteomes" id="UP001158576">
    <property type="component" value="Chromosome XSR"/>
</dbReference>
<gene>
    <name evidence="2" type="ORF">OKIOD_LOCUS7731</name>
</gene>
<evidence type="ECO:0000313" key="2">
    <source>
        <dbReference type="EMBL" id="CAG5099013.1"/>
    </source>
</evidence>
<protein>
    <submittedName>
        <fullName evidence="2">Oidioi.mRNA.OKI2018_I69.XSR.g16173.t1.cds</fullName>
    </submittedName>
</protein>
<reference evidence="2 3" key="1">
    <citation type="submission" date="2021-04" db="EMBL/GenBank/DDBJ databases">
        <authorList>
            <person name="Bliznina A."/>
        </authorList>
    </citation>
    <scope>NUCLEOTIDE SEQUENCE [LARGE SCALE GENOMIC DNA]</scope>
</reference>
<feature type="region of interest" description="Disordered" evidence="1">
    <location>
        <begin position="1"/>
        <end position="20"/>
    </location>
</feature>
<evidence type="ECO:0000256" key="1">
    <source>
        <dbReference type="SAM" id="MobiDB-lite"/>
    </source>
</evidence>
<dbReference type="SUPFAM" id="SSF47459">
    <property type="entry name" value="HLH, helix-loop-helix DNA-binding domain"/>
    <property type="match status" value="1"/>
</dbReference>
<accession>A0ABN7SF78</accession>
<evidence type="ECO:0000313" key="3">
    <source>
        <dbReference type="Proteomes" id="UP001158576"/>
    </source>
</evidence>
<name>A0ABN7SF78_OIKDI</name>
<proteinExistence type="predicted"/>
<sequence>MQAEQMEVDMDYEFTYSPEDAPNTEEELFQINELMTFLYQRLPGCLGNEKMDEMGLISAAIEYINSLYGCLSN</sequence>
<organism evidence="2 3">
    <name type="scientific">Oikopleura dioica</name>
    <name type="common">Tunicate</name>
    <dbReference type="NCBI Taxonomy" id="34765"/>
    <lineage>
        <taxon>Eukaryota</taxon>
        <taxon>Metazoa</taxon>
        <taxon>Chordata</taxon>
        <taxon>Tunicata</taxon>
        <taxon>Appendicularia</taxon>
        <taxon>Copelata</taxon>
        <taxon>Oikopleuridae</taxon>
        <taxon>Oikopleura</taxon>
    </lineage>
</organism>
<dbReference type="EMBL" id="OU015569">
    <property type="protein sequence ID" value="CAG5099013.1"/>
    <property type="molecule type" value="Genomic_DNA"/>
</dbReference>
<feature type="compositionally biased region" description="Acidic residues" evidence="1">
    <location>
        <begin position="1"/>
        <end position="12"/>
    </location>
</feature>